<feature type="non-terminal residue" evidence="1">
    <location>
        <position position="48"/>
    </location>
</feature>
<comment type="caution">
    <text evidence="1">The sequence shown here is derived from an EMBL/GenBank/DDBJ whole genome shotgun (WGS) entry which is preliminary data.</text>
</comment>
<reference evidence="1" key="1">
    <citation type="submission" date="2021-06" db="EMBL/GenBank/DDBJ databases">
        <authorList>
            <person name="Kallberg Y."/>
            <person name="Tangrot J."/>
            <person name="Rosling A."/>
        </authorList>
    </citation>
    <scope>NUCLEOTIDE SEQUENCE</scope>
    <source>
        <strain evidence="1">MA461A</strain>
    </source>
</reference>
<dbReference type="EMBL" id="CAJVQC010085641">
    <property type="protein sequence ID" value="CAG8821998.1"/>
    <property type="molecule type" value="Genomic_DNA"/>
</dbReference>
<organism evidence="1 2">
    <name type="scientific">Racocetra persica</name>
    <dbReference type="NCBI Taxonomy" id="160502"/>
    <lineage>
        <taxon>Eukaryota</taxon>
        <taxon>Fungi</taxon>
        <taxon>Fungi incertae sedis</taxon>
        <taxon>Mucoromycota</taxon>
        <taxon>Glomeromycotina</taxon>
        <taxon>Glomeromycetes</taxon>
        <taxon>Diversisporales</taxon>
        <taxon>Gigasporaceae</taxon>
        <taxon>Racocetra</taxon>
    </lineage>
</organism>
<evidence type="ECO:0000313" key="1">
    <source>
        <dbReference type="EMBL" id="CAG8821998.1"/>
    </source>
</evidence>
<sequence>MAEGPTFSGYVLEYGNKIGTKDKYLDIESSTQTGTEGQHPNIEPDIQT</sequence>
<protein>
    <submittedName>
        <fullName evidence="1">15080_t:CDS:1</fullName>
    </submittedName>
</protein>
<dbReference type="Proteomes" id="UP000789920">
    <property type="component" value="Unassembled WGS sequence"/>
</dbReference>
<gene>
    <name evidence="1" type="ORF">RPERSI_LOCUS25703</name>
</gene>
<keyword evidence="2" id="KW-1185">Reference proteome</keyword>
<proteinExistence type="predicted"/>
<accession>A0ACA9S2M2</accession>
<name>A0ACA9S2M2_9GLOM</name>
<evidence type="ECO:0000313" key="2">
    <source>
        <dbReference type="Proteomes" id="UP000789920"/>
    </source>
</evidence>